<dbReference type="EMBL" id="LYCR01000010">
    <property type="protein sequence ID" value="OGM49289.1"/>
    <property type="molecule type" value="Genomic_DNA"/>
</dbReference>
<dbReference type="GeneID" id="34447530"/>
<dbReference type="AlphaFoldDB" id="A0A1F8AD03"/>
<dbReference type="PRINTS" id="PR00753">
    <property type="entry name" value="ACCSYNTHASE"/>
</dbReference>
<dbReference type="Gene3D" id="3.90.1150.10">
    <property type="entry name" value="Aspartate Aminotransferase, domain 1"/>
    <property type="match status" value="1"/>
</dbReference>
<dbReference type="InterPro" id="IPR050478">
    <property type="entry name" value="Ethylene_sulfur-biosynth"/>
</dbReference>
<evidence type="ECO:0000259" key="2">
    <source>
        <dbReference type="PROSITE" id="PS51819"/>
    </source>
</evidence>
<dbReference type="GO" id="GO:0008483">
    <property type="term" value="F:transaminase activity"/>
    <property type="evidence" value="ECO:0007669"/>
    <property type="project" value="UniProtKB-KW"/>
</dbReference>
<evidence type="ECO:0000313" key="3">
    <source>
        <dbReference type="EMBL" id="OGM49289.1"/>
    </source>
</evidence>
<dbReference type="InterPro" id="IPR029068">
    <property type="entry name" value="Glyas_Bleomycin-R_OHBP_Dase"/>
</dbReference>
<dbReference type="Gene3D" id="3.10.180.10">
    <property type="entry name" value="2,3-Dihydroxybiphenyl 1,2-Dioxygenase, domain 1"/>
    <property type="match status" value="1"/>
</dbReference>
<comment type="caution">
    <text evidence="3">The sequence shown here is derived from an EMBL/GenBank/DDBJ whole genome shotgun (WGS) entry which is preliminary data.</text>
</comment>
<gene>
    <name evidence="3" type="ORF">ABOM_004140</name>
</gene>
<dbReference type="RefSeq" id="XP_022393006.1">
    <property type="nucleotide sequence ID" value="XM_022531270.1"/>
</dbReference>
<dbReference type="Gene3D" id="3.40.640.10">
    <property type="entry name" value="Type I PLP-dependent aspartate aminotransferase-like (Major domain)"/>
    <property type="match status" value="1"/>
</dbReference>
<dbReference type="CDD" id="cd00609">
    <property type="entry name" value="AAT_like"/>
    <property type="match status" value="1"/>
</dbReference>
<dbReference type="STRING" id="109264.A0A1F8AD03"/>
<dbReference type="InterPro" id="IPR037523">
    <property type="entry name" value="VOC_core"/>
</dbReference>
<accession>A0A1F8AD03</accession>
<proteinExistence type="predicted"/>
<sequence length="521" mass="57435">MDSLLSARGGLNVTQVLGRIPPHVLNPALHRDEINLSMAENQVIRQEILQLAKSAIETSLHDETSADRLQHLDWPKGFFGDATLLDLLASTVNTHFRPHSQVASDNIAVTAGAAAGLDAILYNICNPGDGVLVPCPYWNGYDALFALHSEVRPVGVVVPSLEDSLGPALLSALDESYENAPCPIKALVIANPHNPLGRPYSRSILEQCMAFCQRRNIHLVSDEVFALSSFPSPDFTNPEPFVSCLSIDPSRVGCDPQRIHVVWSMSKDLSASGVRLGCVVTRNRPLRDVVGLVASVHVSVLSTVFAKEVLASPQLPELLTLSATRLAETYTTLTTAFNATGIEYFPSYATVFVLARLAPHATTWDEEMLALRAYMQAGNHKMPTQIAKSAWKVIPMFQSTSISRTVQFYTEILGFELGSVKPEDDTSELTFCSIFMGKKADANFYFSKASVEEFKASEAMIALGTQELDEYYRYLKGREEVVIAEDIEDMPWGFRQFTIRDHDGNRLTFFKFLEGGNPGEE</sequence>
<keyword evidence="1" id="KW-0663">Pyridoxal phosphate</keyword>
<keyword evidence="3" id="KW-0032">Aminotransferase</keyword>
<dbReference type="SUPFAM" id="SSF53383">
    <property type="entry name" value="PLP-dependent transferases"/>
    <property type="match status" value="1"/>
</dbReference>
<dbReference type="InterPro" id="IPR015424">
    <property type="entry name" value="PyrdxlP-dep_Trfase"/>
</dbReference>
<keyword evidence="4" id="KW-1185">Reference proteome</keyword>
<dbReference type="OrthoDB" id="1077582at2759"/>
<dbReference type="InterPro" id="IPR004839">
    <property type="entry name" value="Aminotransferase_I/II_large"/>
</dbReference>
<dbReference type="Proteomes" id="UP000179179">
    <property type="component" value="Unassembled WGS sequence"/>
</dbReference>
<dbReference type="SUPFAM" id="SSF54593">
    <property type="entry name" value="Glyoxalase/Bleomycin resistance protein/Dihydroxybiphenyl dioxygenase"/>
    <property type="match status" value="1"/>
</dbReference>
<dbReference type="PANTHER" id="PTHR43795:SF39">
    <property type="entry name" value="AMINOTRANSFERASE CLASS I_CLASSII DOMAIN-CONTAINING PROTEIN"/>
    <property type="match status" value="1"/>
</dbReference>
<dbReference type="InterPro" id="IPR004360">
    <property type="entry name" value="Glyas_Fos-R_dOase_dom"/>
</dbReference>
<organism evidence="3 4">
    <name type="scientific">Aspergillus bombycis</name>
    <dbReference type="NCBI Taxonomy" id="109264"/>
    <lineage>
        <taxon>Eukaryota</taxon>
        <taxon>Fungi</taxon>
        <taxon>Dikarya</taxon>
        <taxon>Ascomycota</taxon>
        <taxon>Pezizomycotina</taxon>
        <taxon>Eurotiomycetes</taxon>
        <taxon>Eurotiomycetidae</taxon>
        <taxon>Eurotiales</taxon>
        <taxon>Aspergillaceae</taxon>
        <taxon>Aspergillus</taxon>
    </lineage>
</organism>
<dbReference type="GO" id="GO:0006520">
    <property type="term" value="P:amino acid metabolic process"/>
    <property type="evidence" value="ECO:0007669"/>
    <property type="project" value="TreeGrafter"/>
</dbReference>
<keyword evidence="3" id="KW-0808">Transferase</keyword>
<evidence type="ECO:0000256" key="1">
    <source>
        <dbReference type="ARBA" id="ARBA00022898"/>
    </source>
</evidence>
<name>A0A1F8AD03_9EURO</name>
<dbReference type="PANTHER" id="PTHR43795">
    <property type="entry name" value="BIFUNCTIONAL ASPARTATE AMINOTRANSFERASE AND GLUTAMATE/ASPARTATE-PREPHENATE AMINOTRANSFERASE-RELATED"/>
    <property type="match status" value="1"/>
</dbReference>
<dbReference type="GO" id="GO:0030170">
    <property type="term" value="F:pyridoxal phosphate binding"/>
    <property type="evidence" value="ECO:0007669"/>
    <property type="project" value="InterPro"/>
</dbReference>
<dbReference type="Pfam" id="PF00155">
    <property type="entry name" value="Aminotran_1_2"/>
    <property type="match status" value="1"/>
</dbReference>
<dbReference type="PROSITE" id="PS51819">
    <property type="entry name" value="VOC"/>
    <property type="match status" value="1"/>
</dbReference>
<dbReference type="InterPro" id="IPR015421">
    <property type="entry name" value="PyrdxlP-dep_Trfase_major"/>
</dbReference>
<feature type="domain" description="VOC" evidence="2">
    <location>
        <begin position="388"/>
        <end position="512"/>
    </location>
</feature>
<protein>
    <submittedName>
        <fullName evidence="3">Aminotransferase GliI-like protein</fullName>
    </submittedName>
</protein>
<dbReference type="Pfam" id="PF00903">
    <property type="entry name" value="Glyoxalase"/>
    <property type="match status" value="1"/>
</dbReference>
<evidence type="ECO:0000313" key="4">
    <source>
        <dbReference type="Proteomes" id="UP000179179"/>
    </source>
</evidence>
<dbReference type="InterPro" id="IPR015422">
    <property type="entry name" value="PyrdxlP-dep_Trfase_small"/>
</dbReference>
<reference evidence="3 4" key="1">
    <citation type="journal article" date="2016" name="Genome Biol. Evol.">
        <title>Draft genome sequence of an aflatoxigenic Aspergillus species, A. bombycis.</title>
        <authorList>
            <person name="Moore G.G."/>
            <person name="Mack B.M."/>
            <person name="Beltz S.B."/>
            <person name="Gilbert M.K."/>
        </authorList>
    </citation>
    <scope>NUCLEOTIDE SEQUENCE [LARGE SCALE GENOMIC DNA]</scope>
    <source>
        <strain evidence="4">NRRL 26010</strain>
    </source>
</reference>